<protein>
    <submittedName>
        <fullName evidence="2">RHTO0S11e03664g1_1</fullName>
    </submittedName>
</protein>
<dbReference type="Pfam" id="PF02230">
    <property type="entry name" value="Abhydrolase_2"/>
    <property type="match status" value="1"/>
</dbReference>
<evidence type="ECO:0000259" key="1">
    <source>
        <dbReference type="Pfam" id="PF02230"/>
    </source>
</evidence>
<dbReference type="SUPFAM" id="SSF53474">
    <property type="entry name" value="alpha/beta-Hydrolases"/>
    <property type="match status" value="1"/>
</dbReference>
<feature type="domain" description="Phospholipase/carboxylesterase/thioesterase" evidence="1">
    <location>
        <begin position="41"/>
        <end position="206"/>
    </location>
</feature>
<dbReference type="GO" id="GO:0016787">
    <property type="term" value="F:hydrolase activity"/>
    <property type="evidence" value="ECO:0007669"/>
    <property type="project" value="InterPro"/>
</dbReference>
<organism evidence="2">
    <name type="scientific">Rhodotorula toruloides</name>
    <name type="common">Yeast</name>
    <name type="synonym">Rhodosporidium toruloides</name>
    <dbReference type="NCBI Taxonomy" id="5286"/>
    <lineage>
        <taxon>Eukaryota</taxon>
        <taxon>Fungi</taxon>
        <taxon>Dikarya</taxon>
        <taxon>Basidiomycota</taxon>
        <taxon>Pucciniomycotina</taxon>
        <taxon>Microbotryomycetes</taxon>
        <taxon>Sporidiobolales</taxon>
        <taxon>Sporidiobolaceae</taxon>
        <taxon>Rhodotorula</taxon>
    </lineage>
</organism>
<dbReference type="Gene3D" id="3.40.50.1820">
    <property type="entry name" value="alpha/beta hydrolase"/>
    <property type="match status" value="1"/>
</dbReference>
<dbReference type="InterPro" id="IPR003140">
    <property type="entry name" value="PLipase/COase/thioEstase"/>
</dbReference>
<accession>A0A061B8M6</accession>
<name>A0A061B8M6_RHOTO</name>
<proteinExistence type="predicted"/>
<gene>
    <name evidence="2" type="ORF">RHTO0S_11e03664g</name>
</gene>
<dbReference type="AlphaFoldDB" id="A0A061B8M6"/>
<dbReference type="OrthoDB" id="437457at2759"/>
<dbReference type="InterPro" id="IPR029058">
    <property type="entry name" value="AB_hydrolase_fold"/>
</dbReference>
<sequence>MAQPELRLKQTATTTTHPKPQLAKVDRALKGDYTPSRDGVDANLLVLFHGLGDTAKPFAHLGQSLNLPQTAVLSLQAPERIPLLEEEAYQWWESFDPLGELIPNPNPSKTLTLLLALLDHLTAPLPSSSASSSSSPQTGCGWHPSQIHFFGFAQGGSCAAELALLYSRSSDPSSHLASLVAVSAPLLSHPTLASDKRSKTKVCLVYRRGGAEERSVGVASWKKGFEHVKEVRLEGGRGRDGTMPRGMDEWREIMRFWSEVLIRKSALELSGEVYEIAGGQAAAEQAGVKPSTPK</sequence>
<evidence type="ECO:0000313" key="2">
    <source>
        <dbReference type="EMBL" id="CDR45723.1"/>
    </source>
</evidence>
<reference evidence="2" key="1">
    <citation type="journal article" date="2014" name="Genome Announc.">
        <title>Draft genome sequence of Rhodosporidium toruloides CECT1137, an oleaginous yeast of biotechnological interest.</title>
        <authorList>
            <person name="Morin N."/>
            <person name="Calcas X."/>
            <person name="Devillers H."/>
            <person name="Durrens P."/>
            <person name="Sherman D.J."/>
            <person name="Nicaud J.-M."/>
            <person name="Neuveglise C."/>
        </authorList>
    </citation>
    <scope>NUCLEOTIDE SEQUENCE</scope>
    <source>
        <strain evidence="2">CECT1137</strain>
    </source>
</reference>
<dbReference type="EMBL" id="LK052946">
    <property type="protein sequence ID" value="CDR45723.1"/>
    <property type="molecule type" value="Genomic_DNA"/>
</dbReference>